<dbReference type="InterPro" id="IPR023213">
    <property type="entry name" value="CAT-like_dom_sf"/>
</dbReference>
<evidence type="ECO:0000313" key="2">
    <source>
        <dbReference type="Proteomes" id="UP001500742"/>
    </source>
</evidence>
<dbReference type="PIRSF" id="PIRSF000440">
    <property type="entry name" value="CAT"/>
    <property type="match status" value="1"/>
</dbReference>
<gene>
    <name evidence="1" type="ORF">GCM10022210_55320</name>
</gene>
<dbReference type="Gene3D" id="3.30.559.10">
    <property type="entry name" value="Chloramphenicol acetyltransferase-like domain"/>
    <property type="match status" value="1"/>
</dbReference>
<dbReference type="InterPro" id="IPR001707">
    <property type="entry name" value="Cmp_AcTrfase"/>
</dbReference>
<protein>
    <submittedName>
        <fullName evidence="1">Chloramphenicol acetyltransferase</fullName>
    </submittedName>
</protein>
<proteinExistence type="predicted"/>
<name>A0ABP7R8I7_9SPHI</name>
<sequence length="209" mass="24023">MKQKLELDSWNRKDHFLFFKQFDEPFYGVTVKIDCTAAYNFAKEKGVSFFLYTMHRALAAANDLQPLKLRIENEEIFIYDRIDAGSTIARSNDTFGFGYITYADVFDEFIAMANQEVEKVQSSNELIRSNVNNIIRFSALPWIDFTSISHARMFSRPDSCPSISFGKMTQKKNGKRSMPVSIHVHHALVDGLHVGQFIDLFQDLMNSPV</sequence>
<organism evidence="1 2">
    <name type="scientific">Mucilaginibacter dorajii</name>
    <dbReference type="NCBI Taxonomy" id="692994"/>
    <lineage>
        <taxon>Bacteria</taxon>
        <taxon>Pseudomonadati</taxon>
        <taxon>Bacteroidota</taxon>
        <taxon>Sphingobacteriia</taxon>
        <taxon>Sphingobacteriales</taxon>
        <taxon>Sphingobacteriaceae</taxon>
        <taxon>Mucilaginibacter</taxon>
    </lineage>
</organism>
<dbReference type="SMART" id="SM01059">
    <property type="entry name" value="CAT"/>
    <property type="match status" value="1"/>
</dbReference>
<dbReference type="Proteomes" id="UP001500742">
    <property type="component" value="Unassembled WGS sequence"/>
</dbReference>
<dbReference type="EMBL" id="BAAAZC010000053">
    <property type="protein sequence ID" value="GAA3994144.1"/>
    <property type="molecule type" value="Genomic_DNA"/>
</dbReference>
<dbReference type="PANTHER" id="PTHR38474:SF1">
    <property type="entry name" value="SLR0299 PROTEIN"/>
    <property type="match status" value="1"/>
</dbReference>
<reference evidence="2" key="1">
    <citation type="journal article" date="2019" name="Int. J. Syst. Evol. Microbiol.">
        <title>The Global Catalogue of Microorganisms (GCM) 10K type strain sequencing project: providing services to taxonomists for standard genome sequencing and annotation.</title>
        <authorList>
            <consortium name="The Broad Institute Genomics Platform"/>
            <consortium name="The Broad Institute Genome Sequencing Center for Infectious Disease"/>
            <person name="Wu L."/>
            <person name="Ma J."/>
        </authorList>
    </citation>
    <scope>NUCLEOTIDE SEQUENCE [LARGE SCALE GENOMIC DNA]</scope>
    <source>
        <strain evidence="2">JCM 16601</strain>
    </source>
</reference>
<keyword evidence="2" id="KW-1185">Reference proteome</keyword>
<dbReference type="PANTHER" id="PTHR38474">
    <property type="entry name" value="SLR0299 PROTEIN"/>
    <property type="match status" value="1"/>
</dbReference>
<dbReference type="SUPFAM" id="SSF52777">
    <property type="entry name" value="CoA-dependent acyltransferases"/>
    <property type="match status" value="1"/>
</dbReference>
<comment type="caution">
    <text evidence="1">The sequence shown here is derived from an EMBL/GenBank/DDBJ whole genome shotgun (WGS) entry which is preliminary data.</text>
</comment>
<dbReference type="Pfam" id="PF00302">
    <property type="entry name" value="CAT"/>
    <property type="match status" value="1"/>
</dbReference>
<evidence type="ECO:0000313" key="1">
    <source>
        <dbReference type="EMBL" id="GAA3994144.1"/>
    </source>
</evidence>
<accession>A0ABP7R8I7</accession>
<dbReference type="RefSeq" id="WP_259096625.1">
    <property type="nucleotide sequence ID" value="NZ_BAAAZC010000053.1"/>
</dbReference>